<sequence length="37" mass="4447">MKIQPTTQFTNVLVWHRPVIWKSATHYSRLAGKMEKY</sequence>
<name>A0A183IPT1_9BILA</name>
<dbReference type="EMBL" id="UZAM01009129">
    <property type="protein sequence ID" value="VDP07819.1"/>
    <property type="molecule type" value="Genomic_DNA"/>
</dbReference>
<accession>A0A183IPT1</accession>
<proteinExistence type="predicted"/>
<evidence type="ECO:0000313" key="2">
    <source>
        <dbReference type="Proteomes" id="UP000270296"/>
    </source>
</evidence>
<dbReference type="WBParaSite" id="SBAD_0000585101-mRNA-1">
    <property type="protein sequence ID" value="SBAD_0000585101-mRNA-1"/>
    <property type="gene ID" value="SBAD_0000585101"/>
</dbReference>
<gene>
    <name evidence="1" type="ORF">SBAD_LOCUS5629</name>
</gene>
<dbReference type="AlphaFoldDB" id="A0A183IPT1"/>
<reference evidence="1 2" key="2">
    <citation type="submission" date="2018-11" db="EMBL/GenBank/DDBJ databases">
        <authorList>
            <consortium name="Pathogen Informatics"/>
        </authorList>
    </citation>
    <scope>NUCLEOTIDE SEQUENCE [LARGE SCALE GENOMIC DNA]</scope>
</reference>
<keyword evidence="2" id="KW-1185">Reference proteome</keyword>
<reference evidence="3" key="1">
    <citation type="submission" date="2016-06" db="UniProtKB">
        <authorList>
            <consortium name="WormBaseParasite"/>
        </authorList>
    </citation>
    <scope>IDENTIFICATION</scope>
</reference>
<dbReference type="Proteomes" id="UP000270296">
    <property type="component" value="Unassembled WGS sequence"/>
</dbReference>
<protein>
    <submittedName>
        <fullName evidence="1 3">Uncharacterized protein</fullName>
    </submittedName>
</protein>
<evidence type="ECO:0000313" key="3">
    <source>
        <dbReference type="WBParaSite" id="SBAD_0000585101-mRNA-1"/>
    </source>
</evidence>
<evidence type="ECO:0000313" key="1">
    <source>
        <dbReference type="EMBL" id="VDP07819.1"/>
    </source>
</evidence>
<organism evidence="3">
    <name type="scientific">Soboliphyme baturini</name>
    <dbReference type="NCBI Taxonomy" id="241478"/>
    <lineage>
        <taxon>Eukaryota</taxon>
        <taxon>Metazoa</taxon>
        <taxon>Ecdysozoa</taxon>
        <taxon>Nematoda</taxon>
        <taxon>Enoplea</taxon>
        <taxon>Dorylaimia</taxon>
        <taxon>Dioctophymatida</taxon>
        <taxon>Dioctophymatoidea</taxon>
        <taxon>Soboliphymatidae</taxon>
        <taxon>Soboliphyme</taxon>
    </lineage>
</organism>